<dbReference type="EMBL" id="BAAAHU010000059">
    <property type="protein sequence ID" value="GAA1014998.1"/>
    <property type="molecule type" value="Genomic_DNA"/>
</dbReference>
<evidence type="ECO:0000256" key="1">
    <source>
        <dbReference type="SAM" id="SignalP"/>
    </source>
</evidence>
<keyword evidence="3" id="KW-1185">Reference proteome</keyword>
<evidence type="ECO:0000313" key="3">
    <source>
        <dbReference type="Proteomes" id="UP001501072"/>
    </source>
</evidence>
<dbReference type="Proteomes" id="UP001501072">
    <property type="component" value="Unassembled WGS sequence"/>
</dbReference>
<sequence length="91" mass="9147">MLMRTKVAVAAGSVVLSGFLAVSSSVAGLPGDVPGAVSGVLTPEEEAAVRAEVDTAEKADMYCKGKKVDPASGWSGAKICAEVSEDGTMQC</sequence>
<keyword evidence="1" id="KW-0732">Signal</keyword>
<gene>
    <name evidence="2" type="ORF">GCM10009564_46210</name>
</gene>
<protein>
    <recommendedName>
        <fullName evidence="4">Secreted protein</fullName>
    </recommendedName>
</protein>
<accession>A0ABP4DQE8</accession>
<proteinExistence type="predicted"/>
<feature type="chain" id="PRO_5045116570" description="Secreted protein" evidence="1">
    <location>
        <begin position="28"/>
        <end position="91"/>
    </location>
</feature>
<evidence type="ECO:0008006" key="4">
    <source>
        <dbReference type="Google" id="ProtNLM"/>
    </source>
</evidence>
<feature type="signal peptide" evidence="1">
    <location>
        <begin position="1"/>
        <end position="27"/>
    </location>
</feature>
<comment type="caution">
    <text evidence="2">The sequence shown here is derived from an EMBL/GenBank/DDBJ whole genome shotgun (WGS) entry which is preliminary data.</text>
</comment>
<evidence type="ECO:0000313" key="2">
    <source>
        <dbReference type="EMBL" id="GAA1014998.1"/>
    </source>
</evidence>
<name>A0ABP4DQE8_9ACTN</name>
<reference evidence="3" key="1">
    <citation type="journal article" date="2019" name="Int. J. Syst. Evol. Microbiol.">
        <title>The Global Catalogue of Microorganisms (GCM) 10K type strain sequencing project: providing services to taxonomists for standard genome sequencing and annotation.</title>
        <authorList>
            <consortium name="The Broad Institute Genomics Platform"/>
            <consortium name="The Broad Institute Genome Sequencing Center for Infectious Disease"/>
            <person name="Wu L."/>
            <person name="Ma J."/>
        </authorList>
    </citation>
    <scope>NUCLEOTIDE SEQUENCE [LARGE SCALE GENOMIC DNA]</scope>
    <source>
        <strain evidence="3">JCM 11269</strain>
    </source>
</reference>
<organism evidence="2 3">
    <name type="scientific">Streptomyces thermogriseus</name>
    <dbReference type="NCBI Taxonomy" id="75292"/>
    <lineage>
        <taxon>Bacteria</taxon>
        <taxon>Bacillati</taxon>
        <taxon>Actinomycetota</taxon>
        <taxon>Actinomycetes</taxon>
        <taxon>Kitasatosporales</taxon>
        <taxon>Streptomycetaceae</taxon>
        <taxon>Streptomyces</taxon>
    </lineage>
</organism>